<accession>E1YLT6</accession>
<dbReference type="EMBL" id="FR695877">
    <property type="protein sequence ID" value="CBX31069.1"/>
    <property type="molecule type" value="Genomic_DNA"/>
</dbReference>
<proteinExistence type="predicted"/>
<protein>
    <submittedName>
        <fullName evidence="1">Uncharacterized protein</fullName>
    </submittedName>
</protein>
<reference evidence="1" key="1">
    <citation type="journal article" date="2011" name="Environ. Microbiol.">
        <title>Genomic insights into the metabolic potential of the polycyclic aromatic hydrocarbon degrading sulfate-reducing Deltaproteobacterium N47.</title>
        <authorList>
            <person name="Bergmann F."/>
            <person name="Selesi D."/>
            <person name="Weinmaier T."/>
            <person name="Tischler P."/>
            <person name="Rattei T."/>
            <person name="Meckenstock R.U."/>
        </authorList>
    </citation>
    <scope>NUCLEOTIDE SEQUENCE</scope>
</reference>
<gene>
    <name evidence="1" type="ORF">N47_E45810</name>
</gene>
<organism evidence="1">
    <name type="scientific">uncultured Desulfobacterium sp</name>
    <dbReference type="NCBI Taxonomy" id="201089"/>
    <lineage>
        <taxon>Bacteria</taxon>
        <taxon>Pseudomonadati</taxon>
        <taxon>Thermodesulfobacteriota</taxon>
        <taxon>Desulfobacteria</taxon>
        <taxon>Desulfobacterales</taxon>
        <taxon>Desulfobacteriaceae</taxon>
        <taxon>Desulfobacterium</taxon>
        <taxon>environmental samples</taxon>
    </lineage>
</organism>
<name>E1YLT6_9BACT</name>
<dbReference type="AlphaFoldDB" id="E1YLT6"/>
<sequence>MGVIKSYNANSIEPANVLQSMKLNTNTFNYTRFLHSY</sequence>
<evidence type="ECO:0000313" key="1">
    <source>
        <dbReference type="EMBL" id="CBX31069.1"/>
    </source>
</evidence>